<comment type="caution">
    <text evidence="5">The sequence shown here is derived from an EMBL/GenBank/DDBJ whole genome shotgun (WGS) entry which is preliminary data.</text>
</comment>
<dbReference type="STRING" id="1802525.A2975_01260"/>
<dbReference type="GO" id="GO:0005524">
    <property type="term" value="F:ATP binding"/>
    <property type="evidence" value="ECO:0007669"/>
    <property type="project" value="UniProtKB-UniRule"/>
</dbReference>
<reference evidence="5 6" key="1">
    <citation type="journal article" date="2016" name="Nat. Commun.">
        <title>Thousands of microbial genomes shed light on interconnected biogeochemical processes in an aquifer system.</title>
        <authorList>
            <person name="Anantharaman K."/>
            <person name="Brown C.T."/>
            <person name="Hug L.A."/>
            <person name="Sharon I."/>
            <person name="Castelle C.J."/>
            <person name="Probst A.J."/>
            <person name="Thomas B.C."/>
            <person name="Singh A."/>
            <person name="Wilkins M.J."/>
            <person name="Karaoz U."/>
            <person name="Brodie E.L."/>
            <person name="Williams K.H."/>
            <person name="Hubbard S.S."/>
            <person name="Banfield J.F."/>
        </authorList>
    </citation>
    <scope>NUCLEOTIDE SEQUENCE [LARGE SCALE GENOMIC DNA]</scope>
</reference>
<feature type="domain" description="ATP-cone" evidence="4">
    <location>
        <begin position="1"/>
        <end position="86"/>
    </location>
</feature>
<evidence type="ECO:0000313" key="5">
    <source>
        <dbReference type="EMBL" id="OGM70886.1"/>
    </source>
</evidence>
<gene>
    <name evidence="5" type="ORF">A2975_01260</name>
</gene>
<organism evidence="5 6">
    <name type="scientific">Candidatus Woesebacteria bacterium RIFCSPLOWO2_01_FULL_44_14</name>
    <dbReference type="NCBI Taxonomy" id="1802525"/>
    <lineage>
        <taxon>Bacteria</taxon>
        <taxon>Candidatus Woeseibacteriota</taxon>
    </lineage>
</organism>
<evidence type="ECO:0000313" key="6">
    <source>
        <dbReference type="Proteomes" id="UP000178429"/>
    </source>
</evidence>
<proteinExistence type="predicted"/>
<dbReference type="EMBL" id="MGHL01000001">
    <property type="protein sequence ID" value="OGM70886.1"/>
    <property type="molecule type" value="Genomic_DNA"/>
</dbReference>
<protein>
    <recommendedName>
        <fullName evidence="4">ATP-cone domain-containing protein</fullName>
    </recommendedName>
</protein>
<dbReference type="PROSITE" id="PS51161">
    <property type="entry name" value="ATP_CONE"/>
    <property type="match status" value="1"/>
</dbReference>
<dbReference type="InterPro" id="IPR005144">
    <property type="entry name" value="ATP-cone_dom"/>
</dbReference>
<sequence length="88" mass="10055">MQVIKRDGSLEEFSQEKLLRIAKAAGLDDTQATQLVKNVGDWAQTHDHQKLSTLAIRDKVIEELKKVNQRAADFFIWYQDGKTKNGQV</sequence>
<evidence type="ECO:0000256" key="1">
    <source>
        <dbReference type="ARBA" id="ARBA00022741"/>
    </source>
</evidence>
<evidence type="ECO:0000256" key="2">
    <source>
        <dbReference type="ARBA" id="ARBA00022840"/>
    </source>
</evidence>
<name>A0A1F8C3M0_9BACT</name>
<keyword evidence="1 3" id="KW-0547">Nucleotide-binding</keyword>
<evidence type="ECO:0000259" key="4">
    <source>
        <dbReference type="PROSITE" id="PS51161"/>
    </source>
</evidence>
<dbReference type="AlphaFoldDB" id="A0A1F8C3M0"/>
<keyword evidence="2 3" id="KW-0067">ATP-binding</keyword>
<accession>A0A1F8C3M0</accession>
<dbReference type="Pfam" id="PF03477">
    <property type="entry name" value="ATP-cone"/>
    <property type="match status" value="1"/>
</dbReference>
<dbReference type="Proteomes" id="UP000178429">
    <property type="component" value="Unassembled WGS sequence"/>
</dbReference>
<evidence type="ECO:0000256" key="3">
    <source>
        <dbReference type="PROSITE-ProRule" id="PRU00492"/>
    </source>
</evidence>